<dbReference type="RefSeq" id="WP_302037914.1">
    <property type="nucleotide sequence ID" value="NZ_JAUKPO010000006.1"/>
</dbReference>
<comment type="caution">
    <text evidence="6">The sequence shown here is derived from an EMBL/GenBank/DDBJ whole genome shotgun (WGS) entry which is preliminary data.</text>
</comment>
<sequence>MKKYLIIFFVLLSISIQINAQSVSSQPDPAIKQMVEEVSAQNLETIVRKLASFETRHSLSTTKSATKGIGAARNWVESEFKKYAQASNGRLQVVQDPYILEPDGRRVTRRVEMRNVMATLKGTNPNDTRVFIISGHLDSRNTDIMDSTGRAPGANDDASGVAIVMELARIMAKKEFPCTIVFVAVQGEEQGLLGAKHLADRAKKENWNITGMITNDIIGNSLSDETNIRDNTHVRVFSEGVPAYETEEMTKLRKSIFSENDSPSRQFARYIKEAGEKYVDQMQVELIYRSDRFLRGGDHTPFSQNGFTAVRMTEMNENFQQQHQNVRTENGIQYGDLPEFVDYQYLKKNAAVNLATLASLALAPSAPEQVGIVTSNLTNKTTLKWQASAVGEKPAGYYVLMRETHSPVWTKKVFVNSTETTLPYSKDNFLFAVQAVDAEGHESLPVIPAPVR</sequence>
<dbReference type="Proteomes" id="UP001168528">
    <property type="component" value="Unassembled WGS sequence"/>
</dbReference>
<name>A0ABT8R4U1_9BACT</name>
<dbReference type="Gene3D" id="2.60.40.10">
    <property type="entry name" value="Immunoglobulins"/>
    <property type="match status" value="1"/>
</dbReference>
<dbReference type="EMBL" id="JAUKPO010000006">
    <property type="protein sequence ID" value="MDO1447110.1"/>
    <property type="molecule type" value="Genomic_DNA"/>
</dbReference>
<evidence type="ECO:0000259" key="5">
    <source>
        <dbReference type="Pfam" id="PF04389"/>
    </source>
</evidence>
<evidence type="ECO:0000313" key="6">
    <source>
        <dbReference type="EMBL" id="MDO1447110.1"/>
    </source>
</evidence>
<dbReference type="InterPro" id="IPR003961">
    <property type="entry name" value="FN3_dom"/>
</dbReference>
<evidence type="ECO:0000313" key="7">
    <source>
        <dbReference type="Proteomes" id="UP001168528"/>
    </source>
</evidence>
<evidence type="ECO:0000256" key="3">
    <source>
        <dbReference type="ARBA" id="ARBA00023049"/>
    </source>
</evidence>
<dbReference type="PANTHER" id="PTHR12147">
    <property type="entry name" value="METALLOPEPTIDASE M28 FAMILY MEMBER"/>
    <property type="match status" value="1"/>
</dbReference>
<dbReference type="SUPFAM" id="SSF53187">
    <property type="entry name" value="Zn-dependent exopeptidases"/>
    <property type="match status" value="1"/>
</dbReference>
<protein>
    <submittedName>
        <fullName evidence="6">M28 family metallopeptidase</fullName>
    </submittedName>
</protein>
<evidence type="ECO:0000256" key="2">
    <source>
        <dbReference type="ARBA" id="ARBA00022525"/>
    </source>
</evidence>
<evidence type="ECO:0000256" key="1">
    <source>
        <dbReference type="ARBA" id="ARBA00004613"/>
    </source>
</evidence>
<dbReference type="PANTHER" id="PTHR12147:SF26">
    <property type="entry name" value="PEPTIDASE M28 DOMAIN-CONTAINING PROTEIN"/>
    <property type="match status" value="1"/>
</dbReference>
<keyword evidence="3" id="KW-0645">Protease</keyword>
<dbReference type="InterPro" id="IPR045175">
    <property type="entry name" value="M28_fam"/>
</dbReference>
<feature type="chain" id="PRO_5047492807" evidence="4">
    <location>
        <begin position="21"/>
        <end position="452"/>
    </location>
</feature>
<proteinExistence type="predicted"/>
<dbReference type="Pfam" id="PF04389">
    <property type="entry name" value="Peptidase_M28"/>
    <property type="match status" value="1"/>
</dbReference>
<feature type="signal peptide" evidence="4">
    <location>
        <begin position="1"/>
        <end position="20"/>
    </location>
</feature>
<comment type="subcellular location">
    <subcellularLocation>
        <location evidence="1">Secreted</location>
    </subcellularLocation>
</comment>
<dbReference type="Gene3D" id="3.40.630.10">
    <property type="entry name" value="Zn peptidases"/>
    <property type="match status" value="1"/>
</dbReference>
<organism evidence="6 7">
    <name type="scientific">Rhodocytophaga aerolata</name>
    <dbReference type="NCBI Taxonomy" id="455078"/>
    <lineage>
        <taxon>Bacteria</taxon>
        <taxon>Pseudomonadati</taxon>
        <taxon>Bacteroidota</taxon>
        <taxon>Cytophagia</taxon>
        <taxon>Cytophagales</taxon>
        <taxon>Rhodocytophagaceae</taxon>
        <taxon>Rhodocytophaga</taxon>
    </lineage>
</organism>
<dbReference type="CDD" id="cd00063">
    <property type="entry name" value="FN3"/>
    <property type="match status" value="1"/>
</dbReference>
<dbReference type="InterPro" id="IPR007484">
    <property type="entry name" value="Peptidase_M28"/>
</dbReference>
<feature type="domain" description="Peptidase M28" evidence="5">
    <location>
        <begin position="115"/>
        <end position="319"/>
    </location>
</feature>
<keyword evidence="7" id="KW-1185">Reference proteome</keyword>
<dbReference type="InterPro" id="IPR013783">
    <property type="entry name" value="Ig-like_fold"/>
</dbReference>
<dbReference type="SUPFAM" id="SSF49265">
    <property type="entry name" value="Fibronectin type III"/>
    <property type="match status" value="1"/>
</dbReference>
<gene>
    <name evidence="6" type="ORF">Q0590_12650</name>
</gene>
<keyword evidence="3" id="KW-0378">Hydrolase</keyword>
<evidence type="ECO:0000256" key="4">
    <source>
        <dbReference type="SAM" id="SignalP"/>
    </source>
</evidence>
<accession>A0ABT8R4U1</accession>
<dbReference type="InterPro" id="IPR036116">
    <property type="entry name" value="FN3_sf"/>
</dbReference>
<keyword evidence="4" id="KW-0732">Signal</keyword>
<keyword evidence="3" id="KW-0482">Metalloprotease</keyword>
<reference evidence="6" key="1">
    <citation type="submission" date="2023-07" db="EMBL/GenBank/DDBJ databases">
        <title>The genome sequence of Rhodocytophaga aerolata KACC 12507.</title>
        <authorList>
            <person name="Zhang X."/>
        </authorList>
    </citation>
    <scope>NUCLEOTIDE SEQUENCE</scope>
    <source>
        <strain evidence="6">KACC 12507</strain>
    </source>
</reference>
<keyword evidence="2" id="KW-0964">Secreted</keyword>